<gene>
    <name evidence="2" type="ORF">XaplCFBP3122_07070</name>
</gene>
<evidence type="ECO:0000256" key="1">
    <source>
        <dbReference type="SAM" id="SignalP"/>
    </source>
</evidence>
<feature type="signal peptide" evidence="1">
    <location>
        <begin position="1"/>
        <end position="22"/>
    </location>
</feature>
<dbReference type="EMBL" id="MIGV01000005">
    <property type="protein sequence ID" value="PPT77205.1"/>
    <property type="molecule type" value="Genomic_DNA"/>
</dbReference>
<dbReference type="AlphaFoldDB" id="A0A2S6Z741"/>
<sequence length="64" mass="6612">MKTVLSILGGLVMMGAVASASAQTFDIEQGKATGEQQMQCLSLPAGGIASCLSNSVSIWFDSWS</sequence>
<accession>A0A2S6Z741</accession>
<evidence type="ECO:0000313" key="2">
    <source>
        <dbReference type="EMBL" id="PPT77205.1"/>
    </source>
</evidence>
<organism evidence="2 3">
    <name type="scientific">Xanthomonas arboricola pv. populi</name>
    <dbReference type="NCBI Taxonomy" id="487823"/>
    <lineage>
        <taxon>Bacteria</taxon>
        <taxon>Pseudomonadati</taxon>
        <taxon>Pseudomonadota</taxon>
        <taxon>Gammaproteobacteria</taxon>
        <taxon>Lysobacterales</taxon>
        <taxon>Lysobacteraceae</taxon>
        <taxon>Xanthomonas</taxon>
    </lineage>
</organism>
<reference evidence="2 3" key="1">
    <citation type="submission" date="2016-08" db="EMBL/GenBank/DDBJ databases">
        <title>Evolution of the type three secretion system and type three effector repertoires in Xanthomonas.</title>
        <authorList>
            <person name="Merda D."/>
            <person name="Briand M."/>
            <person name="Bosis E."/>
            <person name="Rousseau C."/>
            <person name="Portier P."/>
            <person name="Jacques M.-A."/>
            <person name="Fischer-Le Saux M."/>
        </authorList>
    </citation>
    <scope>NUCLEOTIDE SEQUENCE [LARGE SCALE GENOMIC DNA]</scope>
    <source>
        <strain evidence="2 3">CFBP 3122</strain>
    </source>
</reference>
<keyword evidence="1" id="KW-0732">Signal</keyword>
<proteinExistence type="predicted"/>
<evidence type="ECO:0000313" key="3">
    <source>
        <dbReference type="Proteomes" id="UP000238270"/>
    </source>
</evidence>
<protein>
    <submittedName>
        <fullName evidence="2">Uncharacterized protein</fullName>
    </submittedName>
</protein>
<dbReference type="Proteomes" id="UP000238270">
    <property type="component" value="Unassembled WGS sequence"/>
</dbReference>
<dbReference type="RefSeq" id="WP_104597483.1">
    <property type="nucleotide sequence ID" value="NZ_MIGV01000005.1"/>
</dbReference>
<name>A0A2S6Z741_9XANT</name>
<feature type="chain" id="PRO_5015523486" evidence="1">
    <location>
        <begin position="23"/>
        <end position="64"/>
    </location>
</feature>
<comment type="caution">
    <text evidence="2">The sequence shown here is derived from an EMBL/GenBank/DDBJ whole genome shotgun (WGS) entry which is preliminary data.</text>
</comment>